<comment type="caution">
    <text evidence="1">The sequence shown here is derived from an EMBL/GenBank/DDBJ whole genome shotgun (WGS) entry which is preliminary data.</text>
</comment>
<proteinExistence type="predicted"/>
<dbReference type="RefSeq" id="WP_378520604.1">
    <property type="nucleotide sequence ID" value="NZ_CBCSDI010000001.1"/>
</dbReference>
<gene>
    <name evidence="1" type="ORF">ACFFJG_20245</name>
</gene>
<dbReference type="EMBL" id="JBHLXH010000003">
    <property type="protein sequence ID" value="MFC0224828.1"/>
    <property type="molecule type" value="Genomic_DNA"/>
</dbReference>
<sequence>MANPADASSALTADEALVLLDFPHWWEDDDHGNAPQHAAEQVALWNLPGLLEREIRQPFDPGYADLVAEARFRLTPSD</sequence>
<name>A0ABV6E7F8_9ACTN</name>
<keyword evidence="2" id="KW-1185">Reference proteome</keyword>
<protein>
    <submittedName>
        <fullName evidence="1">Uncharacterized protein</fullName>
    </submittedName>
</protein>
<evidence type="ECO:0000313" key="1">
    <source>
        <dbReference type="EMBL" id="MFC0224828.1"/>
    </source>
</evidence>
<reference evidence="1 2" key="1">
    <citation type="submission" date="2024-09" db="EMBL/GenBank/DDBJ databases">
        <authorList>
            <person name="Sun Q."/>
            <person name="Mori K."/>
        </authorList>
    </citation>
    <scope>NUCLEOTIDE SEQUENCE [LARGE SCALE GENOMIC DNA]</scope>
    <source>
        <strain evidence="1 2">CCM 8654</strain>
    </source>
</reference>
<organism evidence="1 2">
    <name type="scientific">Nocardioides zeicaulis</name>
    <dbReference type="NCBI Taxonomy" id="1776857"/>
    <lineage>
        <taxon>Bacteria</taxon>
        <taxon>Bacillati</taxon>
        <taxon>Actinomycetota</taxon>
        <taxon>Actinomycetes</taxon>
        <taxon>Propionibacteriales</taxon>
        <taxon>Nocardioidaceae</taxon>
        <taxon>Nocardioides</taxon>
    </lineage>
</organism>
<evidence type="ECO:0000313" key="2">
    <source>
        <dbReference type="Proteomes" id="UP001589698"/>
    </source>
</evidence>
<dbReference type="Proteomes" id="UP001589698">
    <property type="component" value="Unassembled WGS sequence"/>
</dbReference>
<accession>A0ABV6E7F8</accession>